<dbReference type="GO" id="GO:0045892">
    <property type="term" value="P:negative regulation of DNA-templated transcription"/>
    <property type="evidence" value="ECO:0007669"/>
    <property type="project" value="TreeGrafter"/>
</dbReference>
<dbReference type="InterPro" id="IPR016032">
    <property type="entry name" value="Sig_transdc_resp-reg_C-effctor"/>
</dbReference>
<evidence type="ECO:0000256" key="1">
    <source>
        <dbReference type="ARBA" id="ARBA00004496"/>
    </source>
</evidence>
<keyword evidence="7 11" id="KW-0805">Transcription regulation</keyword>
<comment type="PTM">
    <text evidence="11">Upon Fe-S cluster removal intramolecular disulfide bonds are formed.</text>
</comment>
<comment type="subcellular location">
    <subcellularLocation>
        <location evidence="1 11">Cytoplasm</location>
    </subcellularLocation>
</comment>
<evidence type="ECO:0000256" key="7">
    <source>
        <dbReference type="ARBA" id="ARBA00023015"/>
    </source>
</evidence>
<dbReference type="GO" id="GO:0035731">
    <property type="term" value="F:dinitrosyl-iron complex binding"/>
    <property type="evidence" value="ECO:0007669"/>
    <property type="project" value="UniProtKB-UniRule"/>
</dbReference>
<feature type="binding site" evidence="11">
    <location>
        <position position="48"/>
    </location>
    <ligand>
        <name>[4Fe-4S] cluster</name>
        <dbReference type="ChEBI" id="CHEBI:49883"/>
    </ligand>
</feature>
<dbReference type="PANTHER" id="PTHR38839:SF4">
    <property type="entry name" value="TRANSCRIPTIONAL REGULATOR WHIB"/>
    <property type="match status" value="1"/>
</dbReference>
<dbReference type="InterPro" id="IPR000792">
    <property type="entry name" value="Tscrpt_reg_LuxR_C"/>
</dbReference>
<keyword evidence="3 11" id="KW-0004">4Fe-4S</keyword>
<keyword evidence="9 11" id="KW-1015">Disulfide bond</keyword>
<reference evidence="14 15" key="1">
    <citation type="submission" date="2016-07" db="EMBL/GenBank/DDBJ databases">
        <title>Draft genome sequence of Prauserella muralis DSM 45305, isolated from a mould-covered wall in an indoor environment.</title>
        <authorList>
            <person name="Ruckert C."/>
            <person name="Albersmeier A."/>
            <person name="Jiang C.-L."/>
            <person name="Jiang Y."/>
            <person name="Kalinowski J."/>
            <person name="Schneider O."/>
            <person name="Winkler A."/>
            <person name="Zotchev S.B."/>
        </authorList>
    </citation>
    <scope>NUCLEOTIDE SEQUENCE [LARGE SCALE GENOMIC DNA]</scope>
    <source>
        <strain evidence="14 15">DSM 45305</strain>
    </source>
</reference>
<evidence type="ECO:0000256" key="4">
    <source>
        <dbReference type="ARBA" id="ARBA00022723"/>
    </source>
</evidence>
<comment type="PTM">
    <text evidence="11">The Fe-S cluster can be nitrosylated by nitric oxide (NO).</text>
</comment>
<dbReference type="GO" id="GO:0046872">
    <property type="term" value="F:metal ion binding"/>
    <property type="evidence" value="ECO:0007669"/>
    <property type="project" value="UniProtKB-KW"/>
</dbReference>
<feature type="region of interest" description="Disordered" evidence="12">
    <location>
        <begin position="61"/>
        <end position="89"/>
    </location>
</feature>
<evidence type="ECO:0000256" key="10">
    <source>
        <dbReference type="ARBA" id="ARBA00023163"/>
    </source>
</evidence>
<evidence type="ECO:0000313" key="15">
    <source>
        <dbReference type="Proteomes" id="UP000249915"/>
    </source>
</evidence>
<proteinExistence type="inferred from homology"/>
<gene>
    <name evidence="11" type="primary">whiB</name>
    <name evidence="14" type="ORF">BAY60_01475</name>
</gene>
<dbReference type="Pfam" id="PF00196">
    <property type="entry name" value="GerE"/>
    <property type="match status" value="1"/>
</dbReference>
<evidence type="ECO:0000256" key="2">
    <source>
        <dbReference type="ARBA" id="ARBA00006597"/>
    </source>
</evidence>
<keyword evidence="8 11" id="KW-0238">DNA-binding</keyword>
<dbReference type="Proteomes" id="UP000249915">
    <property type="component" value="Unassembled WGS sequence"/>
</dbReference>
<dbReference type="GO" id="GO:0005737">
    <property type="term" value="C:cytoplasm"/>
    <property type="evidence" value="ECO:0007669"/>
    <property type="project" value="UniProtKB-SubCell"/>
</dbReference>
<dbReference type="EMBL" id="MASW01000001">
    <property type="protein sequence ID" value="PXY32646.1"/>
    <property type="molecule type" value="Genomic_DNA"/>
</dbReference>
<dbReference type="PANTHER" id="PTHR38839">
    <property type="entry name" value="TRANSCRIPTIONAL REGULATOR WHID-RELATED"/>
    <property type="match status" value="1"/>
</dbReference>
<dbReference type="InterPro" id="IPR034768">
    <property type="entry name" value="4FE4S_WBL"/>
</dbReference>
<evidence type="ECO:0000256" key="6">
    <source>
        <dbReference type="ARBA" id="ARBA00023014"/>
    </source>
</evidence>
<keyword evidence="4 11" id="KW-0479">Metal-binding</keyword>
<keyword evidence="11" id="KW-0963">Cytoplasm</keyword>
<dbReference type="InterPro" id="IPR036388">
    <property type="entry name" value="WH-like_DNA-bd_sf"/>
</dbReference>
<comment type="cofactor">
    <cofactor evidence="11">
        <name>[4Fe-4S] cluster</name>
        <dbReference type="ChEBI" id="CHEBI:49883"/>
    </cofactor>
    <text evidence="11">Binds 1 [4Fe-4S] cluster per subunit. Following nitrosylation of the [4Fe-4S] cluster binds 1 [4Fe-8(NO)] cluster per subunit.</text>
</comment>
<name>A0A2V4BBW0_9PSEU</name>
<evidence type="ECO:0000256" key="3">
    <source>
        <dbReference type="ARBA" id="ARBA00022485"/>
    </source>
</evidence>
<dbReference type="GO" id="GO:0045454">
    <property type="term" value="P:cell redox homeostasis"/>
    <property type="evidence" value="ECO:0007669"/>
    <property type="project" value="TreeGrafter"/>
</dbReference>
<evidence type="ECO:0000256" key="8">
    <source>
        <dbReference type="ARBA" id="ARBA00023125"/>
    </source>
</evidence>
<keyword evidence="5 11" id="KW-0408">Iron</keyword>
<evidence type="ECO:0000256" key="5">
    <source>
        <dbReference type="ARBA" id="ARBA00023004"/>
    </source>
</evidence>
<evidence type="ECO:0000256" key="9">
    <source>
        <dbReference type="ARBA" id="ARBA00023157"/>
    </source>
</evidence>
<dbReference type="GO" id="GO:0047134">
    <property type="term" value="F:protein-disulfide reductase [NAD(P)H] activity"/>
    <property type="evidence" value="ECO:0007669"/>
    <property type="project" value="TreeGrafter"/>
</dbReference>
<feature type="domain" description="4Fe-4S Wbl-type" evidence="13">
    <location>
        <begin position="20"/>
        <end position="78"/>
    </location>
</feature>
<dbReference type="HAMAP" id="MF_01479">
    <property type="entry name" value="WhiB"/>
    <property type="match status" value="1"/>
</dbReference>
<evidence type="ECO:0000313" key="14">
    <source>
        <dbReference type="EMBL" id="PXY32646.1"/>
    </source>
</evidence>
<dbReference type="GO" id="GO:0051539">
    <property type="term" value="F:4 iron, 4 sulfur cluster binding"/>
    <property type="evidence" value="ECO:0007669"/>
    <property type="project" value="UniProtKB-UniRule"/>
</dbReference>
<dbReference type="SUPFAM" id="SSF46894">
    <property type="entry name" value="C-terminal effector domain of the bipartite response regulators"/>
    <property type="match status" value="1"/>
</dbReference>
<keyword evidence="15" id="KW-1185">Reference proteome</keyword>
<dbReference type="Gene3D" id="1.10.10.10">
    <property type="entry name" value="Winged helix-like DNA-binding domain superfamily/Winged helix DNA-binding domain"/>
    <property type="match status" value="1"/>
</dbReference>
<comment type="function">
    <text evidence="11">Acts as a transcriptional regulator. Probably redox-responsive. The apo- but not holo-form probably binds DNA.</text>
</comment>
<dbReference type="InterPro" id="IPR003482">
    <property type="entry name" value="Whib"/>
</dbReference>
<accession>A0A2V4BBW0</accession>
<comment type="caution">
    <text evidence="14">The sequence shown here is derived from an EMBL/GenBank/DDBJ whole genome shotgun (WGS) entry which is preliminary data.</text>
</comment>
<keyword evidence="6 11" id="KW-0411">Iron-sulfur</keyword>
<dbReference type="Pfam" id="PF02467">
    <property type="entry name" value="Whib"/>
    <property type="match status" value="1"/>
</dbReference>
<evidence type="ECO:0000256" key="11">
    <source>
        <dbReference type="HAMAP-Rule" id="MF_01479"/>
    </source>
</evidence>
<dbReference type="AlphaFoldDB" id="A0A2V4BBW0"/>
<sequence>MSWADFGLQPGELDWQTHAACAAPDIDPDLFFPEPRQAAQAQRICAACPVRQQCQAHAQRHRERHGIWGGLSTRKLPRTRQPGHAATRQRAVAVARLTRAGLTSVQIAQRLDLSPRTIDRYRAHHQRLEEAA</sequence>
<dbReference type="GO" id="GO:0003677">
    <property type="term" value="F:DNA binding"/>
    <property type="evidence" value="ECO:0007669"/>
    <property type="project" value="UniProtKB-UniRule"/>
</dbReference>
<feature type="binding site" evidence="11">
    <location>
        <position position="45"/>
    </location>
    <ligand>
        <name>[4Fe-4S] cluster</name>
        <dbReference type="ChEBI" id="CHEBI:49883"/>
    </ligand>
</feature>
<keyword evidence="10 11" id="KW-0804">Transcription</keyword>
<feature type="binding site" evidence="11">
    <location>
        <position position="21"/>
    </location>
    <ligand>
        <name>[4Fe-4S] cluster</name>
        <dbReference type="ChEBI" id="CHEBI:49883"/>
    </ligand>
</feature>
<protein>
    <recommendedName>
        <fullName evidence="11">Transcriptional regulator WhiB</fullName>
    </recommendedName>
</protein>
<organism evidence="14 15">
    <name type="scientific">Prauserella muralis</name>
    <dbReference type="NCBI Taxonomy" id="588067"/>
    <lineage>
        <taxon>Bacteria</taxon>
        <taxon>Bacillati</taxon>
        <taxon>Actinomycetota</taxon>
        <taxon>Actinomycetes</taxon>
        <taxon>Pseudonocardiales</taxon>
        <taxon>Pseudonocardiaceae</taxon>
        <taxon>Prauserella</taxon>
    </lineage>
</organism>
<evidence type="ECO:0000259" key="13">
    <source>
        <dbReference type="PROSITE" id="PS51674"/>
    </source>
</evidence>
<comment type="similarity">
    <text evidence="2 11">Belongs to the WhiB family.</text>
</comment>
<evidence type="ECO:0000256" key="12">
    <source>
        <dbReference type="SAM" id="MobiDB-lite"/>
    </source>
</evidence>
<feature type="binding site" evidence="11">
    <location>
        <position position="54"/>
    </location>
    <ligand>
        <name>[4Fe-4S] cluster</name>
        <dbReference type="ChEBI" id="CHEBI:49883"/>
    </ligand>
</feature>
<dbReference type="PROSITE" id="PS51674">
    <property type="entry name" value="4FE4S_WBL"/>
    <property type="match status" value="1"/>
</dbReference>